<dbReference type="SUPFAM" id="SSF88697">
    <property type="entry name" value="PUA domain-like"/>
    <property type="match status" value="1"/>
</dbReference>
<feature type="region of interest" description="Disordered" evidence="1">
    <location>
        <begin position="79"/>
        <end position="117"/>
    </location>
</feature>
<evidence type="ECO:0000313" key="3">
    <source>
        <dbReference type="EMBL" id="JAP04276.1"/>
    </source>
</evidence>
<dbReference type="InterPro" id="IPR009349">
    <property type="entry name" value="TRIP4/RQT4_C2HC5_Znf"/>
</dbReference>
<accession>A0A0V0G8C0</accession>
<protein>
    <submittedName>
        <fullName evidence="3">Putative activating signal cointegrator 1-like isoform x2</fullName>
    </submittedName>
</protein>
<evidence type="ECO:0000259" key="2">
    <source>
        <dbReference type="SMART" id="SM01022"/>
    </source>
</evidence>
<dbReference type="PANTHER" id="PTHR12963:SF4">
    <property type="entry name" value="ACTIVATING SIGNAL COINTEGRATOR 1"/>
    <property type="match status" value="1"/>
</dbReference>
<dbReference type="GO" id="GO:0072344">
    <property type="term" value="P:rescue of stalled ribosome"/>
    <property type="evidence" value="ECO:0007669"/>
    <property type="project" value="InterPro"/>
</dbReference>
<dbReference type="InterPro" id="IPR039128">
    <property type="entry name" value="TRIP4-like"/>
</dbReference>
<dbReference type="InterPro" id="IPR007374">
    <property type="entry name" value="ASCH_domain"/>
</dbReference>
<dbReference type="InterPro" id="IPR015947">
    <property type="entry name" value="PUA-like_sf"/>
</dbReference>
<dbReference type="GO" id="GO:0180022">
    <property type="term" value="C:RQC-trigger complex"/>
    <property type="evidence" value="ECO:0007669"/>
    <property type="project" value="InterPro"/>
</dbReference>
<dbReference type="GO" id="GO:0005634">
    <property type="term" value="C:nucleus"/>
    <property type="evidence" value="ECO:0007669"/>
    <property type="project" value="InterPro"/>
</dbReference>
<dbReference type="PANTHER" id="PTHR12963">
    <property type="entry name" value="THYROID RECEPTOR INTERACTING PROTEIN RELATED"/>
    <property type="match status" value="1"/>
</dbReference>
<dbReference type="InterPro" id="IPR056993">
    <property type="entry name" value="TRIP4_3rd_dom"/>
</dbReference>
<dbReference type="GO" id="GO:0008270">
    <property type="term" value="F:zinc ion binding"/>
    <property type="evidence" value="ECO:0007669"/>
    <property type="project" value="InterPro"/>
</dbReference>
<dbReference type="SMART" id="SM01022">
    <property type="entry name" value="ASCH"/>
    <property type="match status" value="1"/>
</dbReference>
<dbReference type="AlphaFoldDB" id="A0A0V0G8C0"/>
<sequence length="496" mass="57111">MGDLMKWVTSELSTLLPFPVTNDMAKCILMIESPRDLEDYMQTLLDLTNPAHHKFVRELISKKQMNNVQGYKKAELDNYIQSKPQDKKDKKKGNKSKNEKSKEATVDQKKEEEKDNTKKKPIFRNIFDPDDKNVILLKGWHFCNCQASKHALVNNCLNCGRIVCEQEGVGPCSVCSTPVFRRGDLQYKSNVTTNGDKTLEEALELRDRLLEYDKTSEKRTKVIDDQSDYFSTNSVWLTKEQKEELKRKEEELLAIKHSRTKNLILDFTGRCLIDDDFKKLNDEMALLQEVSDYMEKSNTAHFNDNIDPNCTDTMEPVYEDIPVREKLFGTFWKTSPGNRVQDKQLLEMSDSGMCLSLHQPWASLLVSGIKCHEGRSWYTSHRGRLWIAAAAKNPTPEEIQCVHLQYRLLRGDDIKFPKKYPVGCLLGCVNLVDCLAQEEYRDIYENGESDSPFVFICETATPCPVLFPIKGQHKIYKLDPKIHQAAAKCIQKLSMK</sequence>
<feature type="domain" description="ASCH" evidence="2">
    <location>
        <begin position="355"/>
        <end position="467"/>
    </location>
</feature>
<name>A0A0V0G8C0_TRIDM</name>
<dbReference type="FunFam" id="2.30.130.30:FF:000006">
    <property type="entry name" value="Putative_zinc_finger_motif_-_C2HC5-type /ASCH_domain_containing_protein_-_putative"/>
    <property type="match status" value="1"/>
</dbReference>
<dbReference type="InterPro" id="IPR056994">
    <property type="entry name" value="TRI4_N"/>
</dbReference>
<proteinExistence type="predicted"/>
<dbReference type="Pfam" id="PF04266">
    <property type="entry name" value="ASCH"/>
    <property type="match status" value="1"/>
</dbReference>
<dbReference type="Pfam" id="PF23134">
    <property type="entry name" value="TRIP4_3rd"/>
    <property type="match status" value="1"/>
</dbReference>
<dbReference type="CDD" id="cd06554">
    <property type="entry name" value="ASCH_ASC-1_like"/>
    <property type="match status" value="1"/>
</dbReference>
<dbReference type="EMBL" id="GECL01001848">
    <property type="protein sequence ID" value="JAP04276.1"/>
    <property type="molecule type" value="Transcribed_RNA"/>
</dbReference>
<dbReference type="Pfam" id="PF23135">
    <property type="entry name" value="TRI4_N"/>
    <property type="match status" value="1"/>
</dbReference>
<organism evidence="3">
    <name type="scientific">Triatoma dimidiata</name>
    <name type="common">Kissing bug</name>
    <name type="synonym">Meccus dimidiatus</name>
    <dbReference type="NCBI Taxonomy" id="72491"/>
    <lineage>
        <taxon>Eukaryota</taxon>
        <taxon>Metazoa</taxon>
        <taxon>Ecdysozoa</taxon>
        <taxon>Arthropoda</taxon>
        <taxon>Hexapoda</taxon>
        <taxon>Insecta</taxon>
        <taxon>Pterygota</taxon>
        <taxon>Neoptera</taxon>
        <taxon>Paraneoptera</taxon>
        <taxon>Hemiptera</taxon>
        <taxon>Heteroptera</taxon>
        <taxon>Panheteroptera</taxon>
        <taxon>Cimicomorpha</taxon>
        <taxon>Reduviidae</taxon>
        <taxon>Triatominae</taxon>
        <taxon>Triatoma</taxon>
    </lineage>
</organism>
<dbReference type="Gene3D" id="2.30.130.30">
    <property type="entry name" value="Hypothetical protein"/>
    <property type="match status" value="1"/>
</dbReference>
<feature type="compositionally biased region" description="Basic and acidic residues" evidence="1">
    <location>
        <begin position="96"/>
        <end position="117"/>
    </location>
</feature>
<evidence type="ECO:0000256" key="1">
    <source>
        <dbReference type="SAM" id="MobiDB-lite"/>
    </source>
</evidence>
<dbReference type="Pfam" id="PF06221">
    <property type="entry name" value="zf-C2HC5"/>
    <property type="match status" value="1"/>
</dbReference>
<reference evidence="3" key="1">
    <citation type="journal article" date="2018" name="J. Proteomics">
        <title>Exploring the molecular complexity of Triatoma dimidiata sialome.</title>
        <authorList>
            <person name="Santiago P.B."/>
            <person name="de Araujo C.N."/>
            <person name="Charneau S."/>
            <person name="Bastos I.M.D."/>
            <person name="Assumpcao T.C.F."/>
            <person name="Queiroz R.M.L."/>
            <person name="Praca Y.R."/>
            <person name="Cordeiro T.M."/>
            <person name="Garcia C.H.S."/>
            <person name="da Silva I.G."/>
            <person name="Raiol T."/>
            <person name="Motta F.N."/>
            <person name="de Araujo Oliveira J.V."/>
            <person name="de Sousa M.V."/>
            <person name="Ribeiro J.M.C."/>
            <person name="de Santana J.M."/>
        </authorList>
    </citation>
    <scope>NUCLEOTIDE SEQUENCE</scope>
    <source>
        <strain evidence="3">Santander</strain>
        <tissue evidence="3">Salivary glands</tissue>
    </source>
</reference>